<dbReference type="EMBL" id="JEMB01001668">
    <property type="protein sequence ID" value="KYF85619.1"/>
    <property type="molecule type" value="Genomic_DNA"/>
</dbReference>
<dbReference type="AlphaFoldDB" id="A0A150RZM9"/>
<gene>
    <name evidence="1" type="ORF">BE17_04110</name>
</gene>
<proteinExistence type="predicted"/>
<comment type="caution">
    <text evidence="1">The sequence shown here is derived from an EMBL/GenBank/DDBJ whole genome shotgun (WGS) entry which is preliminary data.</text>
</comment>
<evidence type="ECO:0000313" key="2">
    <source>
        <dbReference type="Proteomes" id="UP000075635"/>
    </source>
</evidence>
<organism evidence="1 2">
    <name type="scientific">Sorangium cellulosum</name>
    <name type="common">Polyangium cellulosum</name>
    <dbReference type="NCBI Taxonomy" id="56"/>
    <lineage>
        <taxon>Bacteria</taxon>
        <taxon>Pseudomonadati</taxon>
        <taxon>Myxococcota</taxon>
        <taxon>Polyangia</taxon>
        <taxon>Polyangiales</taxon>
        <taxon>Polyangiaceae</taxon>
        <taxon>Sorangium</taxon>
    </lineage>
</organism>
<dbReference type="Proteomes" id="UP000075635">
    <property type="component" value="Unassembled WGS sequence"/>
</dbReference>
<sequence length="127" mass="14060">MSAWTWTVDRCPGEMGAERWIDLLQAESVDRNIRHVRGAKTKPLCPSLGNVARAGDRNQHTRGGAWLVQHRAARVVRPVHTGVRRDQANQELRLTVLAVPVHDAVDEAGADTEVNLVKPRTFGPWAG</sequence>
<protein>
    <submittedName>
        <fullName evidence="1">Uncharacterized protein</fullName>
    </submittedName>
</protein>
<evidence type="ECO:0000313" key="1">
    <source>
        <dbReference type="EMBL" id="KYF85619.1"/>
    </source>
</evidence>
<name>A0A150RZM9_SORCE</name>
<accession>A0A150RZM9</accession>
<reference evidence="1 2" key="1">
    <citation type="submission" date="2014-02" db="EMBL/GenBank/DDBJ databases">
        <title>The small core and large imbalanced accessory genome model reveals a collaborative survival strategy of Sorangium cellulosum strains in nature.</title>
        <authorList>
            <person name="Han K."/>
            <person name="Peng R."/>
            <person name="Blom J."/>
            <person name="Li Y.-Z."/>
        </authorList>
    </citation>
    <scope>NUCLEOTIDE SEQUENCE [LARGE SCALE GENOMIC DNA]</scope>
    <source>
        <strain evidence="1 2">So0011-07</strain>
    </source>
</reference>